<evidence type="ECO:0000313" key="3">
    <source>
        <dbReference type="EMBL" id="MCY9606790.1"/>
    </source>
</evidence>
<gene>
    <name evidence="3" type="ORF">M5W83_06405</name>
</gene>
<accession>A0ABT4FRJ3</accession>
<dbReference type="Pfam" id="PF02517">
    <property type="entry name" value="Rce1-like"/>
    <property type="match status" value="1"/>
</dbReference>
<dbReference type="InterPro" id="IPR003675">
    <property type="entry name" value="Rce1/LyrA-like_dom"/>
</dbReference>
<name>A0ABT4FRJ3_PANTH</name>
<feature type="transmembrane region" description="Helical" evidence="1">
    <location>
        <begin position="12"/>
        <end position="32"/>
    </location>
</feature>
<dbReference type="EMBL" id="JAMDMM010000014">
    <property type="protein sequence ID" value="MCY9606790.1"/>
    <property type="molecule type" value="Genomic_DNA"/>
</dbReference>
<dbReference type="GeneID" id="76994722"/>
<comment type="caution">
    <text evidence="3">The sequence shown here is derived from an EMBL/GenBank/DDBJ whole genome shotgun (WGS) entry which is preliminary data.</text>
</comment>
<evidence type="ECO:0000259" key="2">
    <source>
        <dbReference type="Pfam" id="PF02517"/>
    </source>
</evidence>
<keyword evidence="1" id="KW-0472">Membrane</keyword>
<keyword evidence="1" id="KW-0812">Transmembrane</keyword>
<dbReference type="Proteomes" id="UP001209276">
    <property type="component" value="Unassembled WGS sequence"/>
</dbReference>
<evidence type="ECO:0000256" key="1">
    <source>
        <dbReference type="SAM" id="Phobius"/>
    </source>
</evidence>
<sequence>MLAWTYERTGSVVPGIVVHSVFNTIAVLLTVLS</sequence>
<protein>
    <recommendedName>
        <fullName evidence="2">CAAX prenyl protease 2/Lysostaphin resistance protein A-like domain-containing protein</fullName>
    </recommendedName>
</protein>
<keyword evidence="1" id="KW-1133">Transmembrane helix</keyword>
<proteinExistence type="predicted"/>
<keyword evidence="4" id="KW-1185">Reference proteome</keyword>
<feature type="domain" description="CAAX prenyl protease 2/Lysostaphin resistance protein A-like" evidence="2">
    <location>
        <begin position="1"/>
        <end position="25"/>
    </location>
</feature>
<organism evidence="3 4">
    <name type="scientific">Paenibacillus thiaminolyticus</name>
    <name type="common">Bacillus thiaminolyticus</name>
    <dbReference type="NCBI Taxonomy" id="49283"/>
    <lineage>
        <taxon>Bacteria</taxon>
        <taxon>Bacillati</taxon>
        <taxon>Bacillota</taxon>
        <taxon>Bacilli</taxon>
        <taxon>Bacillales</taxon>
        <taxon>Paenibacillaceae</taxon>
        <taxon>Paenibacillus</taxon>
    </lineage>
</organism>
<dbReference type="RefSeq" id="WP_244194269.1">
    <property type="nucleotide sequence ID" value="NZ_CABMNB010000036.1"/>
</dbReference>
<reference evidence="3 4" key="1">
    <citation type="submission" date="2022-05" db="EMBL/GenBank/DDBJ databases">
        <title>Genome Sequencing of Bee-Associated Microbes.</title>
        <authorList>
            <person name="Dunlap C."/>
        </authorList>
    </citation>
    <scope>NUCLEOTIDE SEQUENCE [LARGE SCALE GENOMIC DNA]</scope>
    <source>
        <strain evidence="3 4">NRRL B-14613</strain>
    </source>
</reference>
<evidence type="ECO:0000313" key="4">
    <source>
        <dbReference type="Proteomes" id="UP001209276"/>
    </source>
</evidence>